<dbReference type="Proteomes" id="UP000324222">
    <property type="component" value="Unassembled WGS sequence"/>
</dbReference>
<organism evidence="2 3">
    <name type="scientific">Portunus trituberculatus</name>
    <name type="common">Swimming crab</name>
    <name type="synonym">Neptunus trituberculatus</name>
    <dbReference type="NCBI Taxonomy" id="210409"/>
    <lineage>
        <taxon>Eukaryota</taxon>
        <taxon>Metazoa</taxon>
        <taxon>Ecdysozoa</taxon>
        <taxon>Arthropoda</taxon>
        <taxon>Crustacea</taxon>
        <taxon>Multicrustacea</taxon>
        <taxon>Malacostraca</taxon>
        <taxon>Eumalacostraca</taxon>
        <taxon>Eucarida</taxon>
        <taxon>Decapoda</taxon>
        <taxon>Pleocyemata</taxon>
        <taxon>Brachyura</taxon>
        <taxon>Eubrachyura</taxon>
        <taxon>Portunoidea</taxon>
        <taxon>Portunidae</taxon>
        <taxon>Portuninae</taxon>
        <taxon>Portunus</taxon>
    </lineage>
</organism>
<sequence length="105" mass="11325">MHARQPPLHAVRHEGSKGVHLAGKRAGKLPPLRLPPLIAAVQVVDLGLCDHHSATATCTLALAETEFSFSAHVLSPPFAPLLFSYTSENSQGSTIPLRPNHCNYR</sequence>
<keyword evidence="3" id="KW-1185">Reference proteome</keyword>
<comment type="caution">
    <text evidence="2">The sequence shown here is derived from an EMBL/GenBank/DDBJ whole genome shotgun (WGS) entry which is preliminary data.</text>
</comment>
<proteinExistence type="predicted"/>
<evidence type="ECO:0000256" key="1">
    <source>
        <dbReference type="SAM" id="MobiDB-lite"/>
    </source>
</evidence>
<gene>
    <name evidence="2" type="ORF">E2C01_089329</name>
</gene>
<accession>A0A5B7JII5</accession>
<feature type="region of interest" description="Disordered" evidence="1">
    <location>
        <begin position="1"/>
        <end position="22"/>
    </location>
</feature>
<dbReference type="EMBL" id="VSRR010097524">
    <property type="protein sequence ID" value="MPC94173.1"/>
    <property type="molecule type" value="Genomic_DNA"/>
</dbReference>
<evidence type="ECO:0000313" key="2">
    <source>
        <dbReference type="EMBL" id="MPC94173.1"/>
    </source>
</evidence>
<reference evidence="2 3" key="1">
    <citation type="submission" date="2019-05" db="EMBL/GenBank/DDBJ databases">
        <title>Another draft genome of Portunus trituberculatus and its Hox gene families provides insights of decapod evolution.</title>
        <authorList>
            <person name="Jeong J.-H."/>
            <person name="Song I."/>
            <person name="Kim S."/>
            <person name="Choi T."/>
            <person name="Kim D."/>
            <person name="Ryu S."/>
            <person name="Kim W."/>
        </authorList>
    </citation>
    <scope>NUCLEOTIDE SEQUENCE [LARGE SCALE GENOMIC DNA]</scope>
    <source>
        <tissue evidence="2">Muscle</tissue>
    </source>
</reference>
<name>A0A5B7JII5_PORTR</name>
<evidence type="ECO:0000313" key="3">
    <source>
        <dbReference type="Proteomes" id="UP000324222"/>
    </source>
</evidence>
<protein>
    <submittedName>
        <fullName evidence="2">Uncharacterized protein</fullName>
    </submittedName>
</protein>
<dbReference type="AlphaFoldDB" id="A0A5B7JII5"/>